<accession>A0AAN6Y244</accession>
<protein>
    <submittedName>
        <fullName evidence="4">Uncharacterized protein</fullName>
    </submittedName>
</protein>
<gene>
    <name evidence="4" type="ORF">QBC37DRAFT_29365</name>
</gene>
<dbReference type="GO" id="GO:0005783">
    <property type="term" value="C:endoplasmic reticulum"/>
    <property type="evidence" value="ECO:0007669"/>
    <property type="project" value="TreeGrafter"/>
</dbReference>
<keyword evidence="2" id="KW-0560">Oxidoreductase</keyword>
<evidence type="ECO:0000256" key="3">
    <source>
        <dbReference type="RuleBase" id="RU000363"/>
    </source>
</evidence>
<dbReference type="SUPFAM" id="SSF51735">
    <property type="entry name" value="NAD(P)-binding Rossmann-fold domains"/>
    <property type="match status" value="1"/>
</dbReference>
<dbReference type="InterPro" id="IPR036291">
    <property type="entry name" value="NAD(P)-bd_dom_sf"/>
</dbReference>
<dbReference type="Gene3D" id="3.40.50.720">
    <property type="entry name" value="NAD(P)-binding Rossmann-like Domain"/>
    <property type="match status" value="1"/>
</dbReference>
<dbReference type="GO" id="GO:0019433">
    <property type="term" value="P:triglyceride catabolic process"/>
    <property type="evidence" value="ECO:0007669"/>
    <property type="project" value="TreeGrafter"/>
</dbReference>
<dbReference type="PANTHER" id="PTHR44169:SF6">
    <property type="entry name" value="NADPH-DEPENDENT 1-ACYLDIHYDROXYACETONE PHOSPHATE REDUCTASE"/>
    <property type="match status" value="1"/>
</dbReference>
<keyword evidence="5" id="KW-1185">Reference proteome</keyword>
<dbReference type="GO" id="GO:0005811">
    <property type="term" value="C:lipid droplet"/>
    <property type="evidence" value="ECO:0007669"/>
    <property type="project" value="TreeGrafter"/>
</dbReference>
<evidence type="ECO:0000313" key="5">
    <source>
        <dbReference type="Proteomes" id="UP001301769"/>
    </source>
</evidence>
<dbReference type="GO" id="GO:0004806">
    <property type="term" value="F:triacylglycerol lipase activity"/>
    <property type="evidence" value="ECO:0007669"/>
    <property type="project" value="TreeGrafter"/>
</dbReference>
<comment type="similarity">
    <text evidence="1 3">Belongs to the short-chain dehydrogenases/reductases (SDR) family.</text>
</comment>
<proteinExistence type="inferred from homology"/>
<dbReference type="PANTHER" id="PTHR44169">
    <property type="entry name" value="NADPH-DEPENDENT 1-ACYLDIHYDROXYACETONE PHOSPHATE REDUCTASE"/>
    <property type="match status" value="1"/>
</dbReference>
<dbReference type="Pfam" id="PF00106">
    <property type="entry name" value="adh_short"/>
    <property type="match status" value="1"/>
</dbReference>
<reference evidence="4" key="1">
    <citation type="journal article" date="2023" name="Mol. Phylogenet. Evol.">
        <title>Genome-scale phylogeny and comparative genomics of the fungal order Sordariales.</title>
        <authorList>
            <person name="Hensen N."/>
            <person name="Bonometti L."/>
            <person name="Westerberg I."/>
            <person name="Brannstrom I.O."/>
            <person name="Guillou S."/>
            <person name="Cros-Aarteil S."/>
            <person name="Calhoun S."/>
            <person name="Haridas S."/>
            <person name="Kuo A."/>
            <person name="Mondo S."/>
            <person name="Pangilinan J."/>
            <person name="Riley R."/>
            <person name="LaButti K."/>
            <person name="Andreopoulos B."/>
            <person name="Lipzen A."/>
            <person name="Chen C."/>
            <person name="Yan M."/>
            <person name="Daum C."/>
            <person name="Ng V."/>
            <person name="Clum A."/>
            <person name="Steindorff A."/>
            <person name="Ohm R.A."/>
            <person name="Martin F."/>
            <person name="Silar P."/>
            <person name="Natvig D.O."/>
            <person name="Lalanne C."/>
            <person name="Gautier V."/>
            <person name="Ament-Velasquez S.L."/>
            <person name="Kruys A."/>
            <person name="Hutchinson M.I."/>
            <person name="Powell A.J."/>
            <person name="Barry K."/>
            <person name="Miller A.N."/>
            <person name="Grigoriev I.V."/>
            <person name="Debuchy R."/>
            <person name="Gladieux P."/>
            <person name="Hiltunen Thoren M."/>
            <person name="Johannesson H."/>
        </authorList>
    </citation>
    <scope>NUCLEOTIDE SEQUENCE</scope>
    <source>
        <strain evidence="4">PSN293</strain>
    </source>
</reference>
<dbReference type="GO" id="GO:0006654">
    <property type="term" value="P:phosphatidic acid biosynthetic process"/>
    <property type="evidence" value="ECO:0007669"/>
    <property type="project" value="TreeGrafter"/>
</dbReference>
<dbReference type="GO" id="GO:0000140">
    <property type="term" value="F:acylglycerone-phosphate reductase (NADP+) activity"/>
    <property type="evidence" value="ECO:0007669"/>
    <property type="project" value="TreeGrafter"/>
</dbReference>
<dbReference type="AlphaFoldDB" id="A0AAN6Y244"/>
<dbReference type="InterPro" id="IPR002347">
    <property type="entry name" value="SDR_fam"/>
</dbReference>
<comment type="caution">
    <text evidence="4">The sequence shown here is derived from an EMBL/GenBank/DDBJ whole genome shotgun (WGS) entry which is preliminary data.</text>
</comment>
<dbReference type="PRINTS" id="PR00081">
    <property type="entry name" value="GDHRDH"/>
</dbReference>
<reference evidence="4" key="2">
    <citation type="submission" date="2023-05" db="EMBL/GenBank/DDBJ databases">
        <authorList>
            <consortium name="Lawrence Berkeley National Laboratory"/>
            <person name="Steindorff A."/>
            <person name="Hensen N."/>
            <person name="Bonometti L."/>
            <person name="Westerberg I."/>
            <person name="Brannstrom I.O."/>
            <person name="Guillou S."/>
            <person name="Cros-Aarteil S."/>
            <person name="Calhoun S."/>
            <person name="Haridas S."/>
            <person name="Kuo A."/>
            <person name="Mondo S."/>
            <person name="Pangilinan J."/>
            <person name="Riley R."/>
            <person name="Labutti K."/>
            <person name="Andreopoulos B."/>
            <person name="Lipzen A."/>
            <person name="Chen C."/>
            <person name="Yanf M."/>
            <person name="Daum C."/>
            <person name="Ng V."/>
            <person name="Clum A."/>
            <person name="Ohm R."/>
            <person name="Martin F."/>
            <person name="Silar P."/>
            <person name="Natvig D."/>
            <person name="Lalanne C."/>
            <person name="Gautier V."/>
            <person name="Ament-Velasquez S.L."/>
            <person name="Kruys A."/>
            <person name="Hutchinson M.I."/>
            <person name="Powell A.J."/>
            <person name="Barry K."/>
            <person name="Miller A.N."/>
            <person name="Grigoriev I.V."/>
            <person name="Debuchy R."/>
            <person name="Gladieux P."/>
            <person name="Thoren M.H."/>
            <person name="Johannesson H."/>
        </authorList>
    </citation>
    <scope>NUCLEOTIDE SEQUENCE</scope>
    <source>
        <strain evidence="4">PSN293</strain>
    </source>
</reference>
<evidence type="ECO:0000256" key="2">
    <source>
        <dbReference type="ARBA" id="ARBA00023002"/>
    </source>
</evidence>
<evidence type="ECO:0000256" key="1">
    <source>
        <dbReference type="ARBA" id="ARBA00006484"/>
    </source>
</evidence>
<evidence type="ECO:0000313" key="4">
    <source>
        <dbReference type="EMBL" id="KAK4210660.1"/>
    </source>
</evidence>
<dbReference type="Proteomes" id="UP001301769">
    <property type="component" value="Unassembled WGS sequence"/>
</dbReference>
<dbReference type="PRINTS" id="PR00080">
    <property type="entry name" value="SDRFAMILY"/>
</dbReference>
<name>A0AAN6Y244_9PEZI</name>
<dbReference type="EMBL" id="MU858169">
    <property type="protein sequence ID" value="KAK4210660.1"/>
    <property type="molecule type" value="Genomic_DNA"/>
</dbReference>
<organism evidence="4 5">
    <name type="scientific">Rhypophila decipiens</name>
    <dbReference type="NCBI Taxonomy" id="261697"/>
    <lineage>
        <taxon>Eukaryota</taxon>
        <taxon>Fungi</taxon>
        <taxon>Dikarya</taxon>
        <taxon>Ascomycota</taxon>
        <taxon>Pezizomycotina</taxon>
        <taxon>Sordariomycetes</taxon>
        <taxon>Sordariomycetidae</taxon>
        <taxon>Sordariales</taxon>
        <taxon>Naviculisporaceae</taxon>
        <taxon>Rhypophila</taxon>
    </lineage>
</organism>
<sequence length="292" mass="31528">MSQPPQKSALITGCSAGGAGASIALAFQKRNYLVFATTRNVSKIPDSLTSLPNVVTVPLDVTSDESVESAAETVRKTLSEKYKHLKGLDVLVNNAGVGWWAPILDVPMDDAKAIFETNFFGPIRVLQAFSRDLVNARGTVVNVSSIGGEYGAWGPFQSIYEASKAALSQASEAWRLELEPLGVRVITLLMGVVNTQFFSDYDGQVQLQEGSYYQPIKSILDKMMNPTPRRISWEVDAFGEHVARKVVGGSSGRVFLGGLTTAVRIAGTILPEWAIVSLLTHLIPRSNDLSLG</sequence>